<dbReference type="AlphaFoldDB" id="A0AAW1QQV7"/>
<sequence>MDRKAAWLLLAGTFVRASVGCIIFEANGSGFAANLRYLAVAAAYYKDDGTLFIDEKWYYKCAADRGWASFFRGDLPVPITSDTPSNCRRITFTDIHAEVEQSRWNDFEKEGLARIWQLTPFMRQAVSDVLTPFLHSSQPHVAFHVRGGDKFEGGQREKMTSTLSDTLLTSFISAHPNVKAKTCLLLGDDHKLINQTQMLVENQFACRAVLRGIHTGSAHRQQQFNELSLEKRCLATQRLIIDIETMANVEYFVGSPTSGILHLLL</sequence>
<reference evidence="1 2" key="1">
    <citation type="journal article" date="2024" name="Nat. Commun.">
        <title>Phylogenomics reveals the evolutionary origins of lichenization in chlorophyte algae.</title>
        <authorList>
            <person name="Puginier C."/>
            <person name="Libourel C."/>
            <person name="Otte J."/>
            <person name="Skaloud P."/>
            <person name="Haon M."/>
            <person name="Grisel S."/>
            <person name="Petersen M."/>
            <person name="Berrin J.G."/>
            <person name="Delaux P.M."/>
            <person name="Dal Grande F."/>
            <person name="Keller J."/>
        </authorList>
    </citation>
    <scope>NUCLEOTIDE SEQUENCE [LARGE SCALE GENOMIC DNA]</scope>
    <source>
        <strain evidence="1 2">SAG 2043</strain>
    </source>
</reference>
<protein>
    <submittedName>
        <fullName evidence="1">Uncharacterized protein</fullName>
    </submittedName>
</protein>
<evidence type="ECO:0000313" key="1">
    <source>
        <dbReference type="EMBL" id="KAK9823931.1"/>
    </source>
</evidence>
<organism evidence="1 2">
    <name type="scientific">[Myrmecia] bisecta</name>
    <dbReference type="NCBI Taxonomy" id="41462"/>
    <lineage>
        <taxon>Eukaryota</taxon>
        <taxon>Viridiplantae</taxon>
        <taxon>Chlorophyta</taxon>
        <taxon>core chlorophytes</taxon>
        <taxon>Trebouxiophyceae</taxon>
        <taxon>Trebouxiales</taxon>
        <taxon>Trebouxiaceae</taxon>
        <taxon>Myrmecia</taxon>
    </lineage>
</organism>
<evidence type="ECO:0000313" key="2">
    <source>
        <dbReference type="Proteomes" id="UP001489004"/>
    </source>
</evidence>
<comment type="caution">
    <text evidence="1">The sequence shown here is derived from an EMBL/GenBank/DDBJ whole genome shotgun (WGS) entry which is preliminary data.</text>
</comment>
<name>A0AAW1QQV7_9CHLO</name>
<proteinExistence type="predicted"/>
<gene>
    <name evidence="1" type="ORF">WJX72_006433</name>
</gene>
<keyword evidence="2" id="KW-1185">Reference proteome</keyword>
<dbReference type="Proteomes" id="UP001489004">
    <property type="component" value="Unassembled WGS sequence"/>
</dbReference>
<dbReference type="EMBL" id="JALJOR010000002">
    <property type="protein sequence ID" value="KAK9823931.1"/>
    <property type="molecule type" value="Genomic_DNA"/>
</dbReference>
<accession>A0AAW1QQV7</accession>